<gene>
    <name evidence="1" type="ORF">CLOSTHATH_06313</name>
</gene>
<accession>D3ARQ8</accession>
<evidence type="ECO:0000313" key="2">
    <source>
        <dbReference type="Proteomes" id="UP000004968"/>
    </source>
</evidence>
<reference evidence="1 2" key="1">
    <citation type="submission" date="2010-01" db="EMBL/GenBank/DDBJ databases">
        <authorList>
            <person name="Weinstock G."/>
            <person name="Sodergren E."/>
            <person name="Clifton S."/>
            <person name="Fulton L."/>
            <person name="Fulton B."/>
            <person name="Courtney L."/>
            <person name="Fronick C."/>
            <person name="Harrison M."/>
            <person name="Strong C."/>
            <person name="Farmer C."/>
            <person name="Delahaunty K."/>
            <person name="Markovic C."/>
            <person name="Hall O."/>
            <person name="Minx P."/>
            <person name="Tomlinson C."/>
            <person name="Mitreva M."/>
            <person name="Nelson J."/>
            <person name="Hou S."/>
            <person name="Wollam A."/>
            <person name="Pepin K.H."/>
            <person name="Johnson M."/>
            <person name="Bhonagiri V."/>
            <person name="Nash W.E."/>
            <person name="Warren W."/>
            <person name="Chinwalla A."/>
            <person name="Mardis E.R."/>
            <person name="Wilson R.K."/>
        </authorList>
    </citation>
    <scope>NUCLEOTIDE SEQUENCE [LARGE SCALE GENOMIC DNA]</scope>
    <source>
        <strain evidence="1 2">DSM 13479</strain>
    </source>
</reference>
<dbReference type="HOGENOM" id="CLU_3080656_0_0_9"/>
<dbReference type="AlphaFoldDB" id="D3ARQ8"/>
<sequence length="52" mass="5943">MLHLFPSALLTNTDGKKFQLPGRKIISLQRMVRNRQPDFPPAACCFVLYPVL</sequence>
<proteinExistence type="predicted"/>
<evidence type="ECO:0000313" key="1">
    <source>
        <dbReference type="EMBL" id="EFC95497.1"/>
    </source>
</evidence>
<name>D3ARQ8_9FIRM</name>
<protein>
    <submittedName>
        <fullName evidence="1">Uncharacterized protein</fullName>
    </submittedName>
</protein>
<comment type="caution">
    <text evidence="1">The sequence shown here is derived from an EMBL/GenBank/DDBJ whole genome shotgun (WGS) entry which is preliminary data.</text>
</comment>
<dbReference type="EMBL" id="ACIO01000741">
    <property type="protein sequence ID" value="EFC95497.1"/>
    <property type="molecule type" value="Genomic_DNA"/>
</dbReference>
<organism evidence="1 2">
    <name type="scientific">Hungatella hathewayi DSM 13479</name>
    <dbReference type="NCBI Taxonomy" id="566550"/>
    <lineage>
        <taxon>Bacteria</taxon>
        <taxon>Bacillati</taxon>
        <taxon>Bacillota</taxon>
        <taxon>Clostridia</taxon>
        <taxon>Lachnospirales</taxon>
        <taxon>Lachnospiraceae</taxon>
        <taxon>Hungatella</taxon>
    </lineage>
</organism>
<dbReference type="Proteomes" id="UP000004968">
    <property type="component" value="Unassembled WGS sequence"/>
</dbReference>